<dbReference type="EMBL" id="WNCR01000020">
    <property type="protein sequence ID" value="MTU31129.1"/>
    <property type="molecule type" value="Genomic_DNA"/>
</dbReference>
<gene>
    <name evidence="1" type="ORF">GMD66_18390</name>
</gene>
<reference evidence="1 2" key="1">
    <citation type="journal article" date="2019" name="Nat. Med.">
        <title>A library of human gut bacterial isolates paired with longitudinal multiomics data enables mechanistic microbiome research.</title>
        <authorList>
            <person name="Poyet M."/>
            <person name="Groussin M."/>
            <person name="Gibbons S.M."/>
            <person name="Avila-Pacheco J."/>
            <person name="Jiang X."/>
            <person name="Kearney S.M."/>
            <person name="Perrotta A.R."/>
            <person name="Berdy B."/>
            <person name="Zhao S."/>
            <person name="Lieberman T.D."/>
            <person name="Swanson P.K."/>
            <person name="Smith M."/>
            <person name="Roesemann S."/>
            <person name="Alexander J.E."/>
            <person name="Rich S.A."/>
            <person name="Livny J."/>
            <person name="Vlamakis H."/>
            <person name="Clish C."/>
            <person name="Bullock K."/>
            <person name="Deik A."/>
            <person name="Scott J."/>
            <person name="Pierce K.A."/>
            <person name="Xavier R.J."/>
            <person name="Alm E.J."/>
        </authorList>
    </citation>
    <scope>NUCLEOTIDE SEQUENCE [LARGE SCALE GENOMIC DNA]</scope>
    <source>
        <strain evidence="1 2">BIOML-A25</strain>
    </source>
</reference>
<evidence type="ECO:0000313" key="2">
    <source>
        <dbReference type="Proteomes" id="UP000437446"/>
    </source>
</evidence>
<evidence type="ECO:0000313" key="1">
    <source>
        <dbReference type="EMBL" id="MTU31129.1"/>
    </source>
</evidence>
<sequence length="241" mass="27614">MSNEKKSTQEGKYEDIVTVGFVNPIVNTGIDYAEMGIDAFMTNDVIKEIPIIKTIASVVKVGLSIKEWTFAKKIIKFLEQYHLGYLTENEKEAFLNKYQSDTKYKEKIVSFLITINDKYFETKQSEIAGNLFVAYVKGLIDWDTYTIICGCIDRFSPFASELLNELEKEKEPYHRGYQHGTDPRAAVLQSCTFGYQWGTHFFTTPIGIIAHQYGIKADFNHSVKELYQIVGFNTSNLDCQK</sequence>
<comment type="caution">
    <text evidence="1">The sequence shown here is derived from an EMBL/GenBank/DDBJ whole genome shotgun (WGS) entry which is preliminary data.</text>
</comment>
<protein>
    <submittedName>
        <fullName evidence="1">Uncharacterized protein</fullName>
    </submittedName>
</protein>
<proteinExistence type="predicted"/>
<accession>A0A7K1HIX6</accession>
<organism evidence="1 2">
    <name type="scientific">Parabacteroides merdae</name>
    <dbReference type="NCBI Taxonomy" id="46503"/>
    <lineage>
        <taxon>Bacteria</taxon>
        <taxon>Pseudomonadati</taxon>
        <taxon>Bacteroidota</taxon>
        <taxon>Bacteroidia</taxon>
        <taxon>Bacteroidales</taxon>
        <taxon>Tannerellaceae</taxon>
        <taxon>Parabacteroides</taxon>
    </lineage>
</organism>
<dbReference type="AlphaFoldDB" id="A0A7K1HIX6"/>
<name>A0A7K1HIX6_9BACT</name>
<dbReference type="RefSeq" id="WP_129944074.1">
    <property type="nucleotide sequence ID" value="NZ_RCYQ01000026.1"/>
</dbReference>
<dbReference type="Proteomes" id="UP000437446">
    <property type="component" value="Unassembled WGS sequence"/>
</dbReference>